<evidence type="ECO:0000256" key="1">
    <source>
        <dbReference type="ARBA" id="ARBA00022500"/>
    </source>
</evidence>
<feature type="domain" description="Methyl-accepting transducer" evidence="5">
    <location>
        <begin position="87"/>
        <end position="337"/>
    </location>
</feature>
<reference evidence="6 7" key="1">
    <citation type="submission" date="2019-10" db="EMBL/GenBank/DDBJ databases">
        <title>New species of Slilvanegrellaceae.</title>
        <authorList>
            <person name="Pitt A."/>
            <person name="Hahn M.W."/>
        </authorList>
    </citation>
    <scope>NUCLEOTIDE SEQUENCE [LARGE SCALE GENOMIC DNA]</scope>
    <source>
        <strain evidence="6 7">SP-Ram-0.45-NSY-1</strain>
    </source>
</reference>
<sequence length="380" mass="42931">MDKEQYSKKNSFSGLKFKILISLFFSNLIIFSFTLMIIFLFGSGLKNIINYFIIISVPLVFMEYIMYYYIRKIQKKSFMVGILFQNYIEKSQSTINEFIYPKKNIANSFGKQFEFTSQTTNTINQIFQMISKTIQEINDCKTITISAENRLKEAASIMEKLGQSIEVIKSATGDMDKMLQIINQITLKSIVITDIVAKTELLAMNASIEAARAGDHGKGFSVVSEEVETLARTSGKSAKQIKDLLNESSIKVNQIIRTMNERIKEGEIVSKKALDAFQRISEGVDGLKEQIQIISEGTDMQKGHIKNVEDTILKVLNDTNQNQSLIESGNILIDKLIEINEKLIESSVDSQKAFSGQDGVTFMEKNKGNEVRRALKSMGF</sequence>
<keyword evidence="1" id="KW-0145">Chemotaxis</keyword>
<accession>A0A6N6VNH7</accession>
<dbReference type="InterPro" id="IPR051310">
    <property type="entry name" value="MCP_chemotaxis"/>
</dbReference>
<keyword evidence="7" id="KW-1185">Reference proteome</keyword>
<dbReference type="GO" id="GO:0004888">
    <property type="term" value="F:transmembrane signaling receptor activity"/>
    <property type="evidence" value="ECO:0007669"/>
    <property type="project" value="TreeGrafter"/>
</dbReference>
<dbReference type="SMART" id="SM00283">
    <property type="entry name" value="MA"/>
    <property type="match status" value="1"/>
</dbReference>
<feature type="transmembrane region" description="Helical" evidence="4">
    <location>
        <begin position="48"/>
        <end position="70"/>
    </location>
</feature>
<keyword evidence="4" id="KW-0472">Membrane</keyword>
<dbReference type="GO" id="GO:0006935">
    <property type="term" value="P:chemotaxis"/>
    <property type="evidence" value="ECO:0007669"/>
    <property type="project" value="UniProtKB-KW"/>
</dbReference>
<evidence type="ECO:0000256" key="3">
    <source>
        <dbReference type="PROSITE-ProRule" id="PRU00284"/>
    </source>
</evidence>
<evidence type="ECO:0000256" key="2">
    <source>
        <dbReference type="ARBA" id="ARBA00029447"/>
    </source>
</evidence>
<keyword evidence="3" id="KW-0807">Transducer</keyword>
<evidence type="ECO:0000256" key="4">
    <source>
        <dbReference type="SAM" id="Phobius"/>
    </source>
</evidence>
<dbReference type="GO" id="GO:0007165">
    <property type="term" value="P:signal transduction"/>
    <property type="evidence" value="ECO:0007669"/>
    <property type="project" value="UniProtKB-KW"/>
</dbReference>
<evidence type="ECO:0000259" key="5">
    <source>
        <dbReference type="PROSITE" id="PS50111"/>
    </source>
</evidence>
<feature type="transmembrane region" description="Helical" evidence="4">
    <location>
        <begin position="20"/>
        <end position="42"/>
    </location>
</feature>
<keyword evidence="4" id="KW-1133">Transmembrane helix</keyword>
<proteinExistence type="inferred from homology"/>
<dbReference type="PANTHER" id="PTHR43531:SF11">
    <property type="entry name" value="METHYL-ACCEPTING CHEMOTAXIS PROTEIN 3"/>
    <property type="match status" value="1"/>
</dbReference>
<comment type="caution">
    <text evidence="6">The sequence shown here is derived from an EMBL/GenBank/DDBJ whole genome shotgun (WGS) entry which is preliminary data.</text>
</comment>
<protein>
    <recommendedName>
        <fullName evidence="5">Methyl-accepting transducer domain-containing protein</fullName>
    </recommendedName>
</protein>
<dbReference type="PROSITE" id="PS50111">
    <property type="entry name" value="CHEMOTAXIS_TRANSDUC_2"/>
    <property type="match status" value="1"/>
</dbReference>
<evidence type="ECO:0000313" key="6">
    <source>
        <dbReference type="EMBL" id="KAB8036534.1"/>
    </source>
</evidence>
<dbReference type="RefSeq" id="WP_153421661.1">
    <property type="nucleotide sequence ID" value="NZ_WFLM01000006.1"/>
</dbReference>
<dbReference type="Proteomes" id="UP000437748">
    <property type="component" value="Unassembled WGS sequence"/>
</dbReference>
<organism evidence="6 7">
    <name type="scientific">Silvanigrella paludirubra</name>
    <dbReference type="NCBI Taxonomy" id="2499159"/>
    <lineage>
        <taxon>Bacteria</taxon>
        <taxon>Pseudomonadati</taxon>
        <taxon>Bdellovibrionota</taxon>
        <taxon>Oligoflexia</taxon>
        <taxon>Silvanigrellales</taxon>
        <taxon>Silvanigrellaceae</taxon>
        <taxon>Silvanigrella</taxon>
    </lineage>
</organism>
<dbReference type="InterPro" id="IPR004089">
    <property type="entry name" value="MCPsignal_dom"/>
</dbReference>
<keyword evidence="4" id="KW-0812">Transmembrane</keyword>
<name>A0A6N6VNH7_9BACT</name>
<gene>
    <name evidence="6" type="ORF">GCL60_15530</name>
</gene>
<comment type="similarity">
    <text evidence="2">Belongs to the methyl-accepting chemotaxis (MCP) protein family.</text>
</comment>
<dbReference type="AlphaFoldDB" id="A0A6N6VNH7"/>
<evidence type="ECO:0000313" key="7">
    <source>
        <dbReference type="Proteomes" id="UP000437748"/>
    </source>
</evidence>
<dbReference type="Pfam" id="PF00015">
    <property type="entry name" value="MCPsignal"/>
    <property type="match status" value="1"/>
</dbReference>
<dbReference type="SUPFAM" id="SSF58104">
    <property type="entry name" value="Methyl-accepting chemotaxis protein (MCP) signaling domain"/>
    <property type="match status" value="1"/>
</dbReference>
<dbReference type="Gene3D" id="1.10.287.950">
    <property type="entry name" value="Methyl-accepting chemotaxis protein"/>
    <property type="match status" value="1"/>
</dbReference>
<dbReference type="PANTHER" id="PTHR43531">
    <property type="entry name" value="PROTEIN ICFG"/>
    <property type="match status" value="1"/>
</dbReference>
<dbReference type="GO" id="GO:0005886">
    <property type="term" value="C:plasma membrane"/>
    <property type="evidence" value="ECO:0007669"/>
    <property type="project" value="TreeGrafter"/>
</dbReference>
<dbReference type="EMBL" id="WFLM01000006">
    <property type="protein sequence ID" value="KAB8036534.1"/>
    <property type="molecule type" value="Genomic_DNA"/>
</dbReference>
<dbReference type="OrthoDB" id="5292010at2"/>